<dbReference type="Proteomes" id="UP000192575">
    <property type="component" value="Unassembled WGS sequence"/>
</dbReference>
<evidence type="ECO:0000313" key="3">
    <source>
        <dbReference type="Proteomes" id="UP000192575"/>
    </source>
</evidence>
<proteinExistence type="predicted"/>
<sequence>MSKKDVYVYTPTVNIEKYEKLDSEERKDYLSLDKRMHRITEGFAYDVGKVLKDAQEKFRNQGRKDIFSFTDWLKSWGFAKSRAYQLINFTEYVDKLQNSTELDGQSMVETFNSLPKMMQYSIVKDRDPDHQNQVEKLLSEKVTETEQYKKVLQDFYNAKDALDVSQEKNKELEAANRELQIKNIAVQEENAKTQSKLIESQQKIHKLQTENYRLQNQPVEQIQVPPADYGEIKRLNKKLIQDLEKSEEKEKSLREKLEQSQSESDKDLSHLEVELKKVRQEKLELEKLLQSDQVKQNLEDFKKATVIVTEIKRSLVEVGKKLRKDEIKALTAKDLESLDFGEIVVQVSDLIDCLNEIQETRRTIEGEYSEIWGD</sequence>
<protein>
    <submittedName>
        <fullName evidence="2">Uncharacterized protein</fullName>
    </submittedName>
</protein>
<gene>
    <name evidence="2" type="ORF">B6U56_09845</name>
</gene>
<evidence type="ECO:0000313" key="2">
    <source>
        <dbReference type="EMBL" id="OQQ89097.1"/>
    </source>
</evidence>
<organism evidence="2 3">
    <name type="scientific">Ligilactobacillus salivarius</name>
    <dbReference type="NCBI Taxonomy" id="1624"/>
    <lineage>
        <taxon>Bacteria</taxon>
        <taxon>Bacillati</taxon>
        <taxon>Bacillota</taxon>
        <taxon>Bacilli</taxon>
        <taxon>Lactobacillales</taxon>
        <taxon>Lactobacillaceae</taxon>
        <taxon>Ligilactobacillus</taxon>
    </lineage>
</organism>
<evidence type="ECO:0000256" key="1">
    <source>
        <dbReference type="SAM" id="Coils"/>
    </source>
</evidence>
<comment type="caution">
    <text evidence="2">The sequence shown here is derived from an EMBL/GenBank/DDBJ whole genome shotgun (WGS) entry which is preliminary data.</text>
</comment>
<dbReference type="RefSeq" id="WP_081535561.1">
    <property type="nucleotide sequence ID" value="NZ_NBEF01000034.1"/>
</dbReference>
<keyword evidence="1" id="KW-0175">Coiled coil</keyword>
<name>A0A1V9R7G3_9LACO</name>
<reference evidence="2 3" key="1">
    <citation type="submission" date="2017-03" db="EMBL/GenBank/DDBJ databases">
        <title>Phylogenomics and comparative genomics of Lactobacillus salivarius, a mammalian gut commensal.</title>
        <authorList>
            <person name="Harris H.M."/>
        </authorList>
    </citation>
    <scope>NUCLEOTIDE SEQUENCE [LARGE SCALE GENOMIC DNA]</scope>
    <source>
        <strain evidence="2 3">JCM 1047</strain>
    </source>
</reference>
<dbReference type="AlphaFoldDB" id="A0A1V9R7G3"/>
<dbReference type="EMBL" id="NBEF01000034">
    <property type="protein sequence ID" value="OQQ89097.1"/>
    <property type="molecule type" value="Genomic_DNA"/>
</dbReference>
<feature type="coiled-coil region" evidence="1">
    <location>
        <begin position="158"/>
        <end position="295"/>
    </location>
</feature>
<accession>A0A1V9R7G3</accession>